<comment type="caution">
    <text evidence="3">The sequence shown here is derived from an EMBL/GenBank/DDBJ whole genome shotgun (WGS) entry which is preliminary data.</text>
</comment>
<reference evidence="3" key="1">
    <citation type="submission" date="2021-02" db="EMBL/GenBank/DDBJ databases">
        <title>Genome sequence Cadophora malorum strain M34.</title>
        <authorList>
            <person name="Stefanovic E."/>
            <person name="Vu D."/>
            <person name="Scully C."/>
            <person name="Dijksterhuis J."/>
            <person name="Roader J."/>
            <person name="Houbraken J."/>
        </authorList>
    </citation>
    <scope>NUCLEOTIDE SEQUENCE</scope>
    <source>
        <strain evidence="3">M34</strain>
    </source>
</reference>
<protein>
    <submittedName>
        <fullName evidence="3">Uncharacterized protein</fullName>
    </submittedName>
</protein>
<dbReference type="Proteomes" id="UP000664132">
    <property type="component" value="Unassembled WGS sequence"/>
</dbReference>
<feature type="transmembrane region" description="Helical" evidence="2">
    <location>
        <begin position="44"/>
        <end position="65"/>
    </location>
</feature>
<keyword evidence="2" id="KW-0472">Membrane</keyword>
<keyword evidence="2" id="KW-1133">Transmembrane helix</keyword>
<dbReference type="AlphaFoldDB" id="A0A8H7T122"/>
<evidence type="ECO:0000313" key="4">
    <source>
        <dbReference type="Proteomes" id="UP000664132"/>
    </source>
</evidence>
<dbReference type="OrthoDB" id="3561545at2759"/>
<evidence type="ECO:0000256" key="2">
    <source>
        <dbReference type="SAM" id="Phobius"/>
    </source>
</evidence>
<gene>
    <name evidence="3" type="ORF">IFR04_013649</name>
</gene>
<organism evidence="3 4">
    <name type="scientific">Cadophora malorum</name>
    <dbReference type="NCBI Taxonomy" id="108018"/>
    <lineage>
        <taxon>Eukaryota</taxon>
        <taxon>Fungi</taxon>
        <taxon>Dikarya</taxon>
        <taxon>Ascomycota</taxon>
        <taxon>Pezizomycotina</taxon>
        <taxon>Leotiomycetes</taxon>
        <taxon>Helotiales</taxon>
        <taxon>Ploettnerulaceae</taxon>
        <taxon>Cadophora</taxon>
    </lineage>
</organism>
<dbReference type="EMBL" id="JAFJYH010000327">
    <property type="protein sequence ID" value="KAG4413224.1"/>
    <property type="molecule type" value="Genomic_DNA"/>
</dbReference>
<accession>A0A8H7T122</accession>
<sequence length="235" mass="26448">MGSQKVDVNLDLDLGHDGEDAIEAPALQRTTFKKAGFFSFENPGFVLILYNFLLALPLSYILTHLNKEIISLIGYEKIMRCPSGIFFSRALFVAVNMWLVVGWGVQLEREAWERGLKKGNEKGERVERLKGLVRWWGKEVERLEGWREVLEQREVEEQILRESPESGNKKTVSARHADGDGDGKSNAVSPTGNYRRTAAEEVDGDGYEVDDSEYVEESEESSEGDEGGSEWNGVD</sequence>
<feature type="transmembrane region" description="Helical" evidence="2">
    <location>
        <begin position="86"/>
        <end position="105"/>
    </location>
</feature>
<name>A0A8H7T122_9HELO</name>
<feature type="compositionally biased region" description="Acidic residues" evidence="1">
    <location>
        <begin position="200"/>
        <end position="228"/>
    </location>
</feature>
<keyword evidence="2" id="KW-0812">Transmembrane</keyword>
<evidence type="ECO:0000313" key="3">
    <source>
        <dbReference type="EMBL" id="KAG4413224.1"/>
    </source>
</evidence>
<keyword evidence="4" id="KW-1185">Reference proteome</keyword>
<proteinExistence type="predicted"/>
<evidence type="ECO:0000256" key="1">
    <source>
        <dbReference type="SAM" id="MobiDB-lite"/>
    </source>
</evidence>
<feature type="region of interest" description="Disordered" evidence="1">
    <location>
        <begin position="160"/>
        <end position="235"/>
    </location>
</feature>